<protein>
    <submittedName>
        <fullName evidence="2">Uncharacterized protein</fullName>
    </submittedName>
</protein>
<dbReference type="AlphaFoldDB" id="A0A8X8XCD5"/>
<dbReference type="Proteomes" id="UP000298416">
    <property type="component" value="Unassembled WGS sequence"/>
</dbReference>
<keyword evidence="3" id="KW-1185">Reference proteome</keyword>
<evidence type="ECO:0000313" key="2">
    <source>
        <dbReference type="EMBL" id="KAG6409066.1"/>
    </source>
</evidence>
<gene>
    <name evidence="2" type="ORF">SASPL_132097</name>
</gene>
<feature type="coiled-coil region" evidence="1">
    <location>
        <begin position="1"/>
        <end position="28"/>
    </location>
</feature>
<proteinExistence type="predicted"/>
<sequence>MLQRQQELANVEAQLEREKQRKRELEAMQVPLMQMDDVTYEQLEQLRNSLMVFKHGAEAKLNGGAFLQANGGGGVAPALVNAAERMIMVHSEAATAQRNKELVGLETRVEQAKQRRRELDGMVPPLQMENLSYEQLEQLRNSVLMYKHGVGAKFGGGAASSVGPEYGYTVQYPAMGAYNYEDPSAVVPYDPATGNYHHHHPGY</sequence>
<evidence type="ECO:0000313" key="3">
    <source>
        <dbReference type="Proteomes" id="UP000298416"/>
    </source>
</evidence>
<evidence type="ECO:0000256" key="1">
    <source>
        <dbReference type="SAM" id="Coils"/>
    </source>
</evidence>
<reference evidence="2" key="1">
    <citation type="submission" date="2018-01" db="EMBL/GenBank/DDBJ databases">
        <authorList>
            <person name="Mao J.F."/>
        </authorList>
    </citation>
    <scope>NUCLEOTIDE SEQUENCE</scope>
    <source>
        <strain evidence="2">Huo1</strain>
        <tissue evidence="2">Leaf</tissue>
    </source>
</reference>
<accession>A0A8X8XCD5</accession>
<dbReference type="EMBL" id="PNBA02000011">
    <property type="protein sequence ID" value="KAG6409066.1"/>
    <property type="molecule type" value="Genomic_DNA"/>
</dbReference>
<comment type="caution">
    <text evidence="2">The sequence shown here is derived from an EMBL/GenBank/DDBJ whole genome shotgun (WGS) entry which is preliminary data.</text>
</comment>
<name>A0A8X8XCD5_SALSN</name>
<keyword evidence="1" id="KW-0175">Coiled coil</keyword>
<organism evidence="2">
    <name type="scientific">Salvia splendens</name>
    <name type="common">Scarlet sage</name>
    <dbReference type="NCBI Taxonomy" id="180675"/>
    <lineage>
        <taxon>Eukaryota</taxon>
        <taxon>Viridiplantae</taxon>
        <taxon>Streptophyta</taxon>
        <taxon>Embryophyta</taxon>
        <taxon>Tracheophyta</taxon>
        <taxon>Spermatophyta</taxon>
        <taxon>Magnoliopsida</taxon>
        <taxon>eudicotyledons</taxon>
        <taxon>Gunneridae</taxon>
        <taxon>Pentapetalae</taxon>
        <taxon>asterids</taxon>
        <taxon>lamiids</taxon>
        <taxon>Lamiales</taxon>
        <taxon>Lamiaceae</taxon>
        <taxon>Nepetoideae</taxon>
        <taxon>Mentheae</taxon>
        <taxon>Salviinae</taxon>
        <taxon>Salvia</taxon>
        <taxon>Salvia subgen. Calosphace</taxon>
        <taxon>core Calosphace</taxon>
    </lineage>
</organism>
<reference evidence="2" key="2">
    <citation type="submission" date="2020-08" db="EMBL/GenBank/DDBJ databases">
        <title>Plant Genome Project.</title>
        <authorList>
            <person name="Zhang R.-G."/>
        </authorList>
    </citation>
    <scope>NUCLEOTIDE SEQUENCE</scope>
    <source>
        <strain evidence="2">Huo1</strain>
        <tissue evidence="2">Leaf</tissue>
    </source>
</reference>